<dbReference type="AlphaFoldDB" id="A0A0C9WU17"/>
<name>A0A0C9WU17_9AGAR</name>
<dbReference type="HOGENOM" id="CLU_1586747_0_0_1"/>
<keyword evidence="3" id="KW-1185">Reference proteome</keyword>
<evidence type="ECO:0000256" key="1">
    <source>
        <dbReference type="SAM" id="MobiDB-lite"/>
    </source>
</evidence>
<dbReference type="OrthoDB" id="3106782at2759"/>
<organism evidence="2 3">
    <name type="scientific">Laccaria amethystina LaAM-08-1</name>
    <dbReference type="NCBI Taxonomy" id="1095629"/>
    <lineage>
        <taxon>Eukaryota</taxon>
        <taxon>Fungi</taxon>
        <taxon>Dikarya</taxon>
        <taxon>Basidiomycota</taxon>
        <taxon>Agaricomycotina</taxon>
        <taxon>Agaricomycetes</taxon>
        <taxon>Agaricomycetidae</taxon>
        <taxon>Agaricales</taxon>
        <taxon>Agaricineae</taxon>
        <taxon>Hydnangiaceae</taxon>
        <taxon>Laccaria</taxon>
    </lineage>
</organism>
<feature type="region of interest" description="Disordered" evidence="1">
    <location>
        <begin position="103"/>
        <end position="126"/>
    </location>
</feature>
<evidence type="ECO:0000313" key="2">
    <source>
        <dbReference type="EMBL" id="KIJ95600.1"/>
    </source>
</evidence>
<dbReference type="Proteomes" id="UP000054477">
    <property type="component" value="Unassembled WGS sequence"/>
</dbReference>
<reference evidence="3" key="2">
    <citation type="submission" date="2015-01" db="EMBL/GenBank/DDBJ databases">
        <title>Evolutionary Origins and Diversification of the Mycorrhizal Mutualists.</title>
        <authorList>
            <consortium name="DOE Joint Genome Institute"/>
            <consortium name="Mycorrhizal Genomics Consortium"/>
            <person name="Kohler A."/>
            <person name="Kuo A."/>
            <person name="Nagy L.G."/>
            <person name="Floudas D."/>
            <person name="Copeland A."/>
            <person name="Barry K.W."/>
            <person name="Cichocki N."/>
            <person name="Veneault-Fourrey C."/>
            <person name="LaButti K."/>
            <person name="Lindquist E.A."/>
            <person name="Lipzen A."/>
            <person name="Lundell T."/>
            <person name="Morin E."/>
            <person name="Murat C."/>
            <person name="Riley R."/>
            <person name="Ohm R."/>
            <person name="Sun H."/>
            <person name="Tunlid A."/>
            <person name="Henrissat B."/>
            <person name="Grigoriev I.V."/>
            <person name="Hibbett D.S."/>
            <person name="Martin F."/>
        </authorList>
    </citation>
    <scope>NUCLEOTIDE SEQUENCE [LARGE SCALE GENOMIC DNA]</scope>
    <source>
        <strain evidence="3">LaAM-08-1</strain>
    </source>
</reference>
<proteinExistence type="predicted"/>
<protein>
    <submittedName>
        <fullName evidence="2">Unplaced genomic scaffold K443scaffold_215, whole genome shotgun sequence</fullName>
    </submittedName>
</protein>
<dbReference type="EMBL" id="KN838750">
    <property type="protein sequence ID" value="KIJ95600.1"/>
    <property type="molecule type" value="Genomic_DNA"/>
</dbReference>
<evidence type="ECO:0000313" key="3">
    <source>
        <dbReference type="Proteomes" id="UP000054477"/>
    </source>
</evidence>
<reference evidence="2 3" key="1">
    <citation type="submission" date="2014-04" db="EMBL/GenBank/DDBJ databases">
        <authorList>
            <consortium name="DOE Joint Genome Institute"/>
            <person name="Kuo A."/>
            <person name="Kohler A."/>
            <person name="Nagy L.G."/>
            <person name="Floudas D."/>
            <person name="Copeland A."/>
            <person name="Barry K.W."/>
            <person name="Cichocki N."/>
            <person name="Veneault-Fourrey C."/>
            <person name="LaButti K."/>
            <person name="Lindquist E.A."/>
            <person name="Lipzen A."/>
            <person name="Lundell T."/>
            <person name="Morin E."/>
            <person name="Murat C."/>
            <person name="Sun H."/>
            <person name="Tunlid A."/>
            <person name="Henrissat B."/>
            <person name="Grigoriev I.V."/>
            <person name="Hibbett D.S."/>
            <person name="Martin F."/>
            <person name="Nordberg H.P."/>
            <person name="Cantor M.N."/>
            <person name="Hua S.X."/>
        </authorList>
    </citation>
    <scope>NUCLEOTIDE SEQUENCE [LARGE SCALE GENOMIC DNA]</scope>
    <source>
        <strain evidence="2 3">LaAM-08-1</strain>
    </source>
</reference>
<accession>A0A0C9WU17</accession>
<sequence length="168" mass="18589">MKKIIDQGLLTWEDGGKSGPFLTVIRTHDFNDILSREFYWSFGSMAASLRSLLPRLLGGTDEPVKKIIPPEDDGFIPDYSKYISSPRTTTVVPWRRYGITSRSSRAGPPIDTRRGRRGVVGDDHLPPPAYTPEELSTQVTIHAVPGQTINIVTSSTTGLIIDPYAYAN</sequence>
<gene>
    <name evidence="2" type="ORF">K443DRAFT_682911</name>
</gene>